<dbReference type="AlphaFoldDB" id="A0A369M4P8"/>
<evidence type="ECO:0008006" key="6">
    <source>
        <dbReference type="Google" id="ProtNLM"/>
    </source>
</evidence>
<feature type="coiled-coil region" evidence="1">
    <location>
        <begin position="650"/>
        <end position="677"/>
    </location>
</feature>
<evidence type="ECO:0000313" key="5">
    <source>
        <dbReference type="Proteomes" id="UP000254000"/>
    </source>
</evidence>
<comment type="caution">
    <text evidence="4">The sequence shown here is derived from an EMBL/GenBank/DDBJ whole genome shotgun (WGS) entry which is preliminary data.</text>
</comment>
<feature type="transmembrane region" description="Helical" evidence="2">
    <location>
        <begin position="127"/>
        <end position="147"/>
    </location>
</feature>
<dbReference type="EMBL" id="PPTS01000002">
    <property type="protein sequence ID" value="RDB66404.1"/>
    <property type="molecule type" value="Genomic_DNA"/>
</dbReference>
<gene>
    <name evidence="4" type="ORF">C1877_04270</name>
</gene>
<proteinExistence type="predicted"/>
<evidence type="ECO:0000256" key="3">
    <source>
        <dbReference type="SAM" id="SignalP"/>
    </source>
</evidence>
<feature type="signal peptide" evidence="3">
    <location>
        <begin position="1"/>
        <end position="28"/>
    </location>
</feature>
<keyword evidence="2" id="KW-0472">Membrane</keyword>
<keyword evidence="3" id="KW-0732">Signal</keyword>
<reference evidence="4 5" key="1">
    <citation type="journal article" date="2018" name="Elife">
        <title>Discovery and characterization of a prevalent human gut bacterial enzyme sufficient for the inactivation of a family of plant toxins.</title>
        <authorList>
            <person name="Koppel N."/>
            <person name="Bisanz J.E."/>
            <person name="Pandelia M.E."/>
            <person name="Turnbaugh P.J."/>
            <person name="Balskus E.P."/>
        </authorList>
    </citation>
    <scope>NUCLEOTIDE SEQUENCE [LARGE SCALE GENOMIC DNA]</scope>
    <source>
        <strain evidence="4 5">3C</strain>
    </source>
</reference>
<protein>
    <recommendedName>
        <fullName evidence="6">DUF11 domain-containing protein</fullName>
    </recommendedName>
</protein>
<evidence type="ECO:0000256" key="2">
    <source>
        <dbReference type="SAM" id="Phobius"/>
    </source>
</evidence>
<organism evidence="4 5">
    <name type="scientific">Gordonibacter pamelaeae</name>
    <dbReference type="NCBI Taxonomy" id="471189"/>
    <lineage>
        <taxon>Bacteria</taxon>
        <taxon>Bacillati</taxon>
        <taxon>Actinomycetota</taxon>
        <taxon>Coriobacteriia</taxon>
        <taxon>Eggerthellales</taxon>
        <taxon>Eggerthellaceae</taxon>
        <taxon>Gordonibacter</taxon>
    </lineage>
</organism>
<dbReference type="Proteomes" id="UP000254000">
    <property type="component" value="Unassembled WGS sequence"/>
</dbReference>
<feature type="chain" id="PRO_5016620544" description="DUF11 domain-containing protein" evidence="3">
    <location>
        <begin position="29"/>
        <end position="1075"/>
    </location>
</feature>
<keyword evidence="2" id="KW-0812">Transmembrane</keyword>
<keyword evidence="1" id="KW-0175">Coiled coil</keyword>
<accession>A0A369M4P8</accession>
<keyword evidence="2" id="KW-1133">Transmembrane helix</keyword>
<evidence type="ECO:0000313" key="4">
    <source>
        <dbReference type="EMBL" id="RDB66404.1"/>
    </source>
</evidence>
<name>A0A369M4P8_9ACTN</name>
<dbReference type="RefSeq" id="WP_015540373.1">
    <property type="nucleotide sequence ID" value="NZ_CABMMS010000002.1"/>
</dbReference>
<dbReference type="OrthoDB" id="3178005at2"/>
<evidence type="ECO:0000256" key="1">
    <source>
        <dbReference type="SAM" id="Coils"/>
    </source>
</evidence>
<sequence>MRACAFLAVAVLLAAALLPTLCPQAAWAEGGAVPQVVGSFDKESYAAGEGATVTFRVTNDGTAAWSGARLEVRLPQGMKLAGEGASTVAERETLPVGETLELRVPVAFEAGFFGTALASTGDGTPGAALALTALAAAILVLLAAGTLSRDRVRARRSRSGMSVLLAAVLVAGLAPALPAKAFGDEGGSPEPTVFLGEAVCSSPAATVTAAFTIRNSNETASPVANVAVADGQAVPASAKYALVEVVSDLPFADGLSSATVRLGDSFEGLQVTSVERTGDNTAVVRVEGGAPSGSDGLIVFDEGSFTDGRAVGGAAVSVEAATLSFDADGSSYGNGAFTLPVSVENGRFACTASAQDWLFRDGAGLAATSFSVDPDDNRRGTLTVRADQAIASDQVAALSAALDPNASQLFLAPAALVGEAGASLAADAIEGRAGTLAEAASAVPYGAVEATGVVRNADGSLTVTSKVTLGAKDGSVHLTDLARQIILPGQEKENGLLENSQVELGSILDDGRGFDFTFDIDADTAASWYGPFKESDQSEAEAEQQFLVEITQLMCGREVDLVGGAVLNAYGIQQGNSAIILSNVSSLDELNGVAVASSSEEDAKKAFEALEKIVSAIGWFSAGGEGAASGISELLGLIAAMIDPSPKITLQDIYDELQQMKGQLSRMETSIDRMAVELQAVDKRAGFDSEWYEVKWRIDHLSSYGGLYTTLASKLDAGSADDDLATVMKANEKLLNQYASAIDKKDKLLGTTVYTDTRSLGTLILGTGQKGIVSDYYNWLETYYNWDPETFVAKDEYLASVMMAYLYGYGASMAYLNVKASQEDPDDPFGEGDNAVYVSSMRELKEQAGQVVKKLAGEVGTDSKGKATIAKKSAYRQATEPLPGDGYATGYVRNLLNNRSYPLGKYMLQDIYADKSPNFYTSVEKDRLYPYTFNGDINLAQFQQMVANLPQVRGLGGTYAEVDSLWKELEALGFNLDGCYGGGSNIEHHPAWLYWHKTPLNMIAVSDATYHKLKDRTAIEHVRSMTLDVFDMKTGQVVRDVMVSHHEEHWSCGASEWQYKHDIYPVCTIVDHPLH</sequence>
<dbReference type="GeneID" id="78358928"/>
<keyword evidence="5" id="KW-1185">Reference proteome</keyword>
<feature type="transmembrane region" description="Helical" evidence="2">
    <location>
        <begin position="159"/>
        <end position="177"/>
    </location>
</feature>